<feature type="region of interest" description="Disordered" evidence="2">
    <location>
        <begin position="1204"/>
        <end position="1224"/>
    </location>
</feature>
<feature type="domain" description="SLH" evidence="3">
    <location>
        <begin position="1505"/>
        <end position="1563"/>
    </location>
</feature>
<dbReference type="OrthoDB" id="2675126at2"/>
<accession>A0A3P3U197</accession>
<dbReference type="InterPro" id="IPR051465">
    <property type="entry name" value="Cell_Envelope_Struct_Comp"/>
</dbReference>
<dbReference type="PANTHER" id="PTHR43308:SF5">
    <property type="entry name" value="S-LAYER PROTEIN _ PEPTIDOGLYCAN ENDO-BETA-N-ACETYLGLUCOSAMINIDASE"/>
    <property type="match status" value="1"/>
</dbReference>
<dbReference type="Pfam" id="PF13205">
    <property type="entry name" value="Big_5"/>
    <property type="match status" value="9"/>
</dbReference>
<keyword evidence="1" id="KW-0732">Signal</keyword>
<evidence type="ECO:0000256" key="1">
    <source>
        <dbReference type="ARBA" id="ARBA00022729"/>
    </source>
</evidence>
<dbReference type="InterPro" id="IPR032812">
    <property type="entry name" value="SbsA_Ig"/>
</dbReference>
<dbReference type="Pfam" id="PF00395">
    <property type="entry name" value="SLH"/>
    <property type="match status" value="3"/>
</dbReference>
<dbReference type="PROSITE" id="PS51272">
    <property type="entry name" value="SLH"/>
    <property type="match status" value="3"/>
</dbReference>
<feature type="domain" description="SLH" evidence="3">
    <location>
        <begin position="1441"/>
        <end position="1504"/>
    </location>
</feature>
<evidence type="ECO:0000313" key="4">
    <source>
        <dbReference type="EMBL" id="RRJ64117.1"/>
    </source>
</evidence>
<comment type="caution">
    <text evidence="4">The sequence shown here is derived from an EMBL/GenBank/DDBJ whole genome shotgun (WGS) entry which is preliminary data.</text>
</comment>
<keyword evidence="5" id="KW-1185">Reference proteome</keyword>
<feature type="domain" description="SLH" evidence="3">
    <location>
        <begin position="1569"/>
        <end position="1629"/>
    </location>
</feature>
<dbReference type="Proteomes" id="UP000267017">
    <property type="component" value="Unassembled WGS sequence"/>
</dbReference>
<evidence type="ECO:0000256" key="2">
    <source>
        <dbReference type="SAM" id="MobiDB-lite"/>
    </source>
</evidence>
<organism evidence="4 5">
    <name type="scientific">Paenibacillus oralis</name>
    <dbReference type="NCBI Taxonomy" id="2490856"/>
    <lineage>
        <taxon>Bacteria</taxon>
        <taxon>Bacillati</taxon>
        <taxon>Bacillota</taxon>
        <taxon>Bacilli</taxon>
        <taxon>Bacillales</taxon>
        <taxon>Paenibacillaceae</taxon>
        <taxon>Paenibacillus</taxon>
    </lineage>
</organism>
<dbReference type="EMBL" id="RRCN01000001">
    <property type="protein sequence ID" value="RRJ64117.1"/>
    <property type="molecule type" value="Genomic_DNA"/>
</dbReference>
<evidence type="ECO:0000259" key="3">
    <source>
        <dbReference type="PROSITE" id="PS51272"/>
    </source>
</evidence>
<name>A0A3P3U197_9BACL</name>
<sequence length="1629" mass="176343">MTMARKKRKLEKVDHILKVTLLTSQVINLTNPFYANANGLTEQDQIHYADPDNAVTVTDSTYDVGPQTYYIMADDPLELLQMLPYGSGVSLTPLLSLLFDQEPSLGTGEIAVYRESDNRMVDRLSGGNVRLSGNMAIISLNSPLVDDTSYYVEVTSGMFLDGAGQGFGGIRGPWTWSFRTMDQTAPQLVDKSPEGSGASLSPWLNMTFSEPVKWGTGDVIIHEAADGSVAGQARVSGGMVTDSYGNLNGNEAELYLYNWGLESGTSYYVEVTPGTLVDRSGNPFSGVLGSSEWTFTTRDEAPYYTDLWPQSGGAELQPQLTIRFSEAIHLGTGEIAVYRQLDNQMVDRLSGGNVRLSGNMAIISLNSPLVDDTSYYVEVTSGMFLDGAGQGFGGIRGPWTWSFRTMDQTAPQLVDKSPEGSGASLSPWLNMTFSEPVKWGTGDVIIHETADGSVAGQARVSGGMVTDGYGYLNESTAQLNLQQRLESGTSYYVEVTPGTLVDRSGNPFAGVLGSSEWTFTTRDEAPYYTDLWPQSGGSELQPQLTIRFSEAIHLGTGEIAVYRQLDNQMVDRLSGGNVRLSGNMAIISLNSPLVDDTSYYVEVTSGMFLDGAGQGFGGIRGPWAWNFRTMDQTAPQLVDKSPQGSGASLSPWLNMTFSEPVKWGTGDVIIHEAADGSVAGQAHVSGGMVTNGYGNLNGNEAELYLYNWGLESGTSYYVEVTPGTLVDRSGNPFAGVLGSSEWTFTTRDEAPYYTDLWPQSGGSELQPQLTIRFSEAIHLGTGEIAVYRQLDNQMVDRLSGGNVRLSGNMAIISLNSPLVDDTSYYVEVTSGMFLDGAGQGFGGIRGPWMWSFRTMDQTAPQLVDKSPEGSGASLSPWLNMTFSEPVKWGTGDVIIHEAADGSVAGQARVSGGMVTDGGYGYLNGNEAELYLYNWGLESGTSYYVEVTSGTLVDRSGNPFAGVLGSSEWTFTTRDEAPYYTDLWPQSGGSELQPQLTIRFSEAIHLGTGEIAVYRQSDNQMVDRLSGGNVRLSGNMAIISLNSPLVDDTSYYVEVTSGMFLDGAGQGFGGIRGPWMWSFRTMDQTAPQLVDKSPEGSGASLSPWLNMTFSEPVKWGTGDVIIHETADGSVAGQARVSGGMVTDGYGYLNESTVQLNLQQRLESGTSYYVEVTPGTLVDRSGNPFTGVLGSSKWVFKTISSTPNVTPQKSRKSAVTSLTTRDSVSPVSPQDGIMAYAQIMDGATEAGEQTTINIYAETLSSELQKNGAVHDGPQVLMIDAAGYGSNIIFNLPLEAFRNAGPLENLRIGFGSSNAQYLLPADLIQQWSNTYDEDSLSVQIMKLDEKTGSLIQGIVLDEGAVQAEPGPIDFSIRIGDVEVSDFSKEYVERKILLNQPVPADRSTAVWMNPETNRVSFVPSLFQDKNGATEVSIKTDHNSIYTVLSNDKSFADMNSHWARNDVELMANKLLLHGAAPNKFEPNRAITRAEFVVLVVRGLGLKEEPKSDLFLDVSANDWFTGSIGAALIAGLVQGDGNNFNPNTPITREEMAVIAQKAIEYVEGSEIKTDPEARTPVFKDEETVSPWAKNAMKQALNQGLIHGINQDTIAPKQKSSRAEAASFVKRLLKYLKFID</sequence>
<reference evidence="4 5" key="1">
    <citation type="submission" date="2018-11" db="EMBL/GenBank/DDBJ databases">
        <title>Genome sequencing of Paenibacillus sp. KCOM 3021 (= ChDC PVNT-B20).</title>
        <authorList>
            <person name="Kook J.-K."/>
            <person name="Park S.-N."/>
            <person name="Lim Y.K."/>
        </authorList>
    </citation>
    <scope>NUCLEOTIDE SEQUENCE [LARGE SCALE GENOMIC DNA]</scope>
    <source>
        <strain evidence="4 5">KCOM 3021</strain>
    </source>
</reference>
<protein>
    <recommendedName>
        <fullName evidence="3">SLH domain-containing protein</fullName>
    </recommendedName>
</protein>
<dbReference type="InterPro" id="IPR001119">
    <property type="entry name" value="SLH_dom"/>
</dbReference>
<proteinExistence type="predicted"/>
<dbReference type="PANTHER" id="PTHR43308">
    <property type="entry name" value="OUTER MEMBRANE PROTEIN ALPHA-RELATED"/>
    <property type="match status" value="1"/>
</dbReference>
<evidence type="ECO:0000313" key="5">
    <source>
        <dbReference type="Proteomes" id="UP000267017"/>
    </source>
</evidence>
<gene>
    <name evidence="4" type="ORF">EHV15_15155</name>
</gene>